<organism evidence="1 2">
    <name type="scientific">Dinoponera quadriceps</name>
    <name type="common">South American ant</name>
    <dbReference type="NCBI Taxonomy" id="609295"/>
    <lineage>
        <taxon>Eukaryota</taxon>
        <taxon>Metazoa</taxon>
        <taxon>Ecdysozoa</taxon>
        <taxon>Arthropoda</taxon>
        <taxon>Hexapoda</taxon>
        <taxon>Insecta</taxon>
        <taxon>Pterygota</taxon>
        <taxon>Neoptera</taxon>
        <taxon>Endopterygota</taxon>
        <taxon>Hymenoptera</taxon>
        <taxon>Apocrita</taxon>
        <taxon>Aculeata</taxon>
        <taxon>Formicoidea</taxon>
        <taxon>Formicidae</taxon>
        <taxon>Ponerinae</taxon>
        <taxon>Ponerini</taxon>
        <taxon>Dinoponera</taxon>
    </lineage>
</organism>
<reference evidence="2" key="1">
    <citation type="submission" date="2025-08" db="UniProtKB">
        <authorList>
            <consortium name="RefSeq"/>
        </authorList>
    </citation>
    <scope>IDENTIFICATION</scope>
</reference>
<dbReference type="OrthoDB" id="8189655at2759"/>
<evidence type="ECO:0000313" key="2">
    <source>
        <dbReference type="RefSeq" id="XP_014473497.1"/>
    </source>
</evidence>
<gene>
    <name evidence="2" type="primary">LOC106743810</name>
</gene>
<dbReference type="KEGG" id="dqu:106743810"/>
<dbReference type="GeneID" id="106743810"/>
<name>A0A6P3X5F9_DINQU</name>
<proteinExistence type="predicted"/>
<accession>A0A6P3X5F9</accession>
<dbReference type="Proteomes" id="UP000515204">
    <property type="component" value="Unplaced"/>
</dbReference>
<sequence length="109" mass="12209">MHQIKTLLAVLESGYNKIVPTSKMDAESVSNSHVKQYQEKHLRGYSQVNEFKRGRTSIEDATCPGISKSAVTPEITDKVHDIVLTDKRVQVRGAETIGISIEQVYFNFA</sequence>
<evidence type="ECO:0000313" key="1">
    <source>
        <dbReference type="Proteomes" id="UP000515204"/>
    </source>
</evidence>
<dbReference type="AlphaFoldDB" id="A0A6P3X5F9"/>
<keyword evidence="1" id="KW-1185">Reference proteome</keyword>
<protein>
    <submittedName>
        <fullName evidence="2">Uncharacterized protein LOC106743810</fullName>
    </submittedName>
</protein>
<dbReference type="RefSeq" id="XP_014473497.1">
    <property type="nucleotide sequence ID" value="XM_014618011.1"/>
</dbReference>